<evidence type="ECO:0000313" key="2">
    <source>
        <dbReference type="Proteomes" id="UP000480178"/>
    </source>
</evidence>
<reference evidence="1 2" key="1">
    <citation type="submission" date="2020-01" db="EMBL/GenBank/DDBJ databases">
        <authorList>
            <person name="Kim M.K."/>
        </authorList>
    </citation>
    <scope>NUCLEOTIDE SEQUENCE [LARGE SCALE GENOMIC DNA]</scope>
    <source>
        <strain evidence="1 2">172606-1</strain>
    </source>
</reference>
<dbReference type="Proteomes" id="UP000480178">
    <property type="component" value="Chromosome"/>
</dbReference>
<gene>
    <name evidence="1" type="ORF">GXP67_13490</name>
</gene>
<proteinExistence type="predicted"/>
<dbReference type="AlphaFoldDB" id="A0A6C0GHY5"/>
<keyword evidence="2" id="KW-1185">Reference proteome</keyword>
<accession>A0A6C0GHY5</accession>
<sequence length="73" mass="8298">MNRIALAVLASLITNSCTYNSEKNEANRCEIDYEFKSNFLNCIQLITLRQTGYRVSAPKIEKKERGANFVHGT</sequence>
<organism evidence="1 2">
    <name type="scientific">Rhodocytophaga rosea</name>
    <dbReference type="NCBI Taxonomy" id="2704465"/>
    <lineage>
        <taxon>Bacteria</taxon>
        <taxon>Pseudomonadati</taxon>
        <taxon>Bacteroidota</taxon>
        <taxon>Cytophagia</taxon>
        <taxon>Cytophagales</taxon>
        <taxon>Rhodocytophagaceae</taxon>
        <taxon>Rhodocytophaga</taxon>
    </lineage>
</organism>
<dbReference type="RefSeq" id="WP_162443597.1">
    <property type="nucleotide sequence ID" value="NZ_CP048222.1"/>
</dbReference>
<dbReference type="EMBL" id="CP048222">
    <property type="protein sequence ID" value="QHT67569.1"/>
    <property type="molecule type" value="Genomic_DNA"/>
</dbReference>
<protein>
    <submittedName>
        <fullName evidence="1">Uncharacterized protein</fullName>
    </submittedName>
</protein>
<name>A0A6C0GHY5_9BACT</name>
<evidence type="ECO:0000313" key="1">
    <source>
        <dbReference type="EMBL" id="QHT67569.1"/>
    </source>
</evidence>
<dbReference type="KEGG" id="rhoz:GXP67_13490"/>